<dbReference type="VEuPathDB" id="VectorBase:GPAI023814"/>
<sequence length="156" mass="18069">MTSHGTLYSQPITTGALNRRGIIGIALADILIGVARHAARTLIDSGSEASFVPHPYNLFLISISVSSFFISIDLINQLLRFWELVEVSTTSVKSEQDAYYERPFLETTRRDANRRYIVCLLFRMEYPDKLTLGRRQGHRPQHYRYQSQRQQRHPDQ</sequence>
<evidence type="ECO:0000313" key="4">
    <source>
        <dbReference type="Proteomes" id="UP000092445"/>
    </source>
</evidence>
<keyword evidence="4" id="KW-1185">Reference proteome</keyword>
<protein>
    <submittedName>
        <fullName evidence="3">Uncharacterized protein</fullName>
    </submittedName>
</protein>
<evidence type="ECO:0000256" key="1">
    <source>
        <dbReference type="SAM" id="MobiDB-lite"/>
    </source>
</evidence>
<reference evidence="4" key="1">
    <citation type="submission" date="2014-03" db="EMBL/GenBank/DDBJ databases">
        <authorList>
            <person name="Aksoy S."/>
            <person name="Warren W."/>
            <person name="Wilson R.K."/>
        </authorList>
    </citation>
    <scope>NUCLEOTIDE SEQUENCE [LARGE SCALE GENOMIC DNA]</scope>
    <source>
        <strain evidence="4">IAEA</strain>
    </source>
</reference>
<feature type="transmembrane region" description="Helical" evidence="2">
    <location>
        <begin position="21"/>
        <end position="39"/>
    </location>
</feature>
<dbReference type="AlphaFoldDB" id="A0A1A9ZSQ5"/>
<keyword evidence="2" id="KW-0472">Membrane</keyword>
<keyword evidence="2" id="KW-0812">Transmembrane</keyword>
<keyword evidence="2" id="KW-1133">Transmembrane helix</keyword>
<dbReference type="EnsemblMetazoa" id="GPAI023814-RA">
    <property type="protein sequence ID" value="GPAI023814-PA"/>
    <property type="gene ID" value="GPAI023814"/>
</dbReference>
<evidence type="ECO:0000313" key="3">
    <source>
        <dbReference type="EnsemblMetazoa" id="GPAI023814-PA"/>
    </source>
</evidence>
<evidence type="ECO:0000256" key="2">
    <source>
        <dbReference type="SAM" id="Phobius"/>
    </source>
</evidence>
<reference evidence="3" key="2">
    <citation type="submission" date="2020-05" db="UniProtKB">
        <authorList>
            <consortium name="EnsemblMetazoa"/>
        </authorList>
    </citation>
    <scope>IDENTIFICATION</scope>
    <source>
        <strain evidence="3">IAEA</strain>
    </source>
</reference>
<organism evidence="3 4">
    <name type="scientific">Glossina pallidipes</name>
    <name type="common">Tsetse fly</name>
    <dbReference type="NCBI Taxonomy" id="7398"/>
    <lineage>
        <taxon>Eukaryota</taxon>
        <taxon>Metazoa</taxon>
        <taxon>Ecdysozoa</taxon>
        <taxon>Arthropoda</taxon>
        <taxon>Hexapoda</taxon>
        <taxon>Insecta</taxon>
        <taxon>Pterygota</taxon>
        <taxon>Neoptera</taxon>
        <taxon>Endopterygota</taxon>
        <taxon>Diptera</taxon>
        <taxon>Brachycera</taxon>
        <taxon>Muscomorpha</taxon>
        <taxon>Hippoboscoidea</taxon>
        <taxon>Glossinidae</taxon>
        <taxon>Glossina</taxon>
    </lineage>
</organism>
<feature type="region of interest" description="Disordered" evidence="1">
    <location>
        <begin position="134"/>
        <end position="156"/>
    </location>
</feature>
<name>A0A1A9ZSQ5_GLOPL</name>
<feature type="transmembrane region" description="Helical" evidence="2">
    <location>
        <begin position="59"/>
        <end position="79"/>
    </location>
</feature>
<proteinExistence type="predicted"/>
<dbReference type="Proteomes" id="UP000092445">
    <property type="component" value="Unassembled WGS sequence"/>
</dbReference>
<accession>A0A1A9ZSQ5</accession>